<evidence type="ECO:0000256" key="14">
    <source>
        <dbReference type="ARBA" id="ARBA00049244"/>
    </source>
</evidence>
<dbReference type="GO" id="GO:0003887">
    <property type="term" value="F:DNA-directed DNA polymerase activity"/>
    <property type="evidence" value="ECO:0007669"/>
    <property type="project" value="UniProtKB-KW"/>
</dbReference>
<comment type="catalytic activity">
    <reaction evidence="14">
        <text>DNA(n) + a 2'-deoxyribonucleoside 5'-triphosphate = DNA(n+1) + diphosphate</text>
        <dbReference type="Rhea" id="RHEA:22508"/>
        <dbReference type="Rhea" id="RHEA-COMP:17339"/>
        <dbReference type="Rhea" id="RHEA-COMP:17340"/>
        <dbReference type="ChEBI" id="CHEBI:33019"/>
        <dbReference type="ChEBI" id="CHEBI:61560"/>
        <dbReference type="ChEBI" id="CHEBI:173112"/>
        <dbReference type="EC" id="2.7.7.7"/>
    </reaction>
</comment>
<evidence type="ECO:0000256" key="9">
    <source>
        <dbReference type="ARBA" id="ARBA00022908"/>
    </source>
</evidence>
<keyword evidence="5" id="KW-0255">Endonuclease</keyword>
<keyword evidence="12" id="KW-0233">DNA recombination</keyword>
<protein>
    <recommendedName>
        <fullName evidence="15">Integrase catalytic domain-containing protein</fullName>
    </recommendedName>
</protein>
<dbReference type="AlphaFoldDB" id="A0A9Q3B9L1"/>
<dbReference type="GO" id="GO:0003723">
    <property type="term" value="F:RNA binding"/>
    <property type="evidence" value="ECO:0007669"/>
    <property type="project" value="UniProtKB-KW"/>
</dbReference>
<keyword evidence="6" id="KW-0378">Hydrolase</keyword>
<dbReference type="SUPFAM" id="SSF53098">
    <property type="entry name" value="Ribonuclease H-like"/>
    <property type="match status" value="1"/>
</dbReference>
<dbReference type="OrthoDB" id="3229173at2759"/>
<keyword evidence="1" id="KW-0815">Transposition</keyword>
<dbReference type="Gene3D" id="3.30.420.10">
    <property type="entry name" value="Ribonuclease H-like superfamily/Ribonuclease H"/>
    <property type="match status" value="1"/>
</dbReference>
<evidence type="ECO:0000256" key="12">
    <source>
        <dbReference type="ARBA" id="ARBA00023172"/>
    </source>
</evidence>
<comment type="catalytic activity">
    <reaction evidence="13">
        <text>DNA(n) + a 2'-deoxyribonucleoside 5'-triphosphate = DNA(n+1) + diphosphate</text>
        <dbReference type="Rhea" id="RHEA:22508"/>
        <dbReference type="Rhea" id="RHEA-COMP:17339"/>
        <dbReference type="Rhea" id="RHEA-COMP:17340"/>
        <dbReference type="ChEBI" id="CHEBI:33019"/>
        <dbReference type="ChEBI" id="CHEBI:61560"/>
        <dbReference type="ChEBI" id="CHEBI:173112"/>
        <dbReference type="EC" id="2.7.7.49"/>
    </reaction>
</comment>
<dbReference type="InterPro" id="IPR001584">
    <property type="entry name" value="Integrase_cat-core"/>
</dbReference>
<keyword evidence="11" id="KW-0808">Transferase</keyword>
<evidence type="ECO:0000256" key="10">
    <source>
        <dbReference type="ARBA" id="ARBA00022918"/>
    </source>
</evidence>
<keyword evidence="4" id="KW-0479">Metal-binding</keyword>
<keyword evidence="10" id="KW-0695">RNA-directed DNA polymerase</keyword>
<evidence type="ECO:0000256" key="7">
    <source>
        <dbReference type="ARBA" id="ARBA00022842"/>
    </source>
</evidence>
<dbReference type="GO" id="GO:0006310">
    <property type="term" value="P:DNA recombination"/>
    <property type="evidence" value="ECO:0007669"/>
    <property type="project" value="UniProtKB-KW"/>
</dbReference>
<dbReference type="PROSITE" id="PS50994">
    <property type="entry name" value="INTEGRASE"/>
    <property type="match status" value="1"/>
</dbReference>
<dbReference type="InterPro" id="IPR036397">
    <property type="entry name" value="RNaseH_sf"/>
</dbReference>
<dbReference type="PANTHER" id="PTHR42648:SF11">
    <property type="entry name" value="TRANSPOSON TY4-P GAG-POL POLYPROTEIN"/>
    <property type="match status" value="1"/>
</dbReference>
<keyword evidence="11" id="KW-0239">DNA-directed DNA polymerase</keyword>
<reference evidence="16" key="1">
    <citation type="submission" date="2021-03" db="EMBL/GenBank/DDBJ databases">
        <title>Draft genome sequence of rust myrtle Austropuccinia psidii MF-1, a brazilian biotype.</title>
        <authorList>
            <person name="Quecine M.C."/>
            <person name="Pachon D.M.R."/>
            <person name="Bonatelli M.L."/>
            <person name="Correr F.H."/>
            <person name="Franceschini L.M."/>
            <person name="Leite T.F."/>
            <person name="Margarido G.R.A."/>
            <person name="Almeida C.A."/>
            <person name="Ferrarezi J.A."/>
            <person name="Labate C.A."/>
        </authorList>
    </citation>
    <scope>NUCLEOTIDE SEQUENCE</scope>
    <source>
        <strain evidence="16">MF-1</strain>
    </source>
</reference>
<dbReference type="GO" id="GO:0046872">
    <property type="term" value="F:metal ion binding"/>
    <property type="evidence" value="ECO:0007669"/>
    <property type="project" value="UniProtKB-KW"/>
</dbReference>
<evidence type="ECO:0000256" key="1">
    <source>
        <dbReference type="ARBA" id="ARBA00022578"/>
    </source>
</evidence>
<feature type="domain" description="Integrase catalytic" evidence="15">
    <location>
        <begin position="54"/>
        <end position="194"/>
    </location>
</feature>
<evidence type="ECO:0000256" key="5">
    <source>
        <dbReference type="ARBA" id="ARBA00022759"/>
    </source>
</evidence>
<dbReference type="GO" id="GO:0015074">
    <property type="term" value="P:DNA integration"/>
    <property type="evidence" value="ECO:0007669"/>
    <property type="project" value="UniProtKB-KW"/>
</dbReference>
<sequence>MESPIDVLNSHNARLEPRIPLNRFISFGMKVIVKSVNNQSKIHNRGESLRALTFEKYSDGLRVLDLKNGQTRISRGQKGHHYILVIIDDCSRFNRIFPMIKKFEAEKNVEFYLNEIKNKLNISPAFLHSDRGGEFSSTSFINKLKTLGICFEQGPPNSPETNGVAEHFNQSLLSKIRCLLSQSNIPIGYWDEAF</sequence>
<dbReference type="PANTHER" id="PTHR42648">
    <property type="entry name" value="TRANSPOSASE, PUTATIVE-RELATED"/>
    <property type="match status" value="1"/>
</dbReference>
<evidence type="ECO:0000256" key="6">
    <source>
        <dbReference type="ARBA" id="ARBA00022801"/>
    </source>
</evidence>
<proteinExistence type="predicted"/>
<evidence type="ECO:0000256" key="11">
    <source>
        <dbReference type="ARBA" id="ARBA00022932"/>
    </source>
</evidence>
<dbReference type="InterPro" id="IPR039537">
    <property type="entry name" value="Retrotran_Ty1/copia-like"/>
</dbReference>
<evidence type="ECO:0000256" key="2">
    <source>
        <dbReference type="ARBA" id="ARBA00022695"/>
    </source>
</evidence>
<accession>A0A9Q3B9L1</accession>
<dbReference type="GO" id="GO:0016787">
    <property type="term" value="F:hydrolase activity"/>
    <property type="evidence" value="ECO:0007669"/>
    <property type="project" value="UniProtKB-KW"/>
</dbReference>
<comment type="caution">
    <text evidence="16">The sequence shown here is derived from an EMBL/GenBank/DDBJ whole genome shotgun (WGS) entry which is preliminary data.</text>
</comment>
<evidence type="ECO:0000256" key="13">
    <source>
        <dbReference type="ARBA" id="ARBA00048173"/>
    </source>
</evidence>
<keyword evidence="8" id="KW-0694">RNA-binding</keyword>
<dbReference type="EMBL" id="AVOT02000109">
    <property type="protein sequence ID" value="MBW0461128.1"/>
    <property type="molecule type" value="Genomic_DNA"/>
</dbReference>
<evidence type="ECO:0000256" key="4">
    <source>
        <dbReference type="ARBA" id="ARBA00022723"/>
    </source>
</evidence>
<keyword evidence="9" id="KW-0229">DNA integration</keyword>
<keyword evidence="3" id="KW-0540">Nuclease</keyword>
<evidence type="ECO:0000256" key="3">
    <source>
        <dbReference type="ARBA" id="ARBA00022722"/>
    </source>
</evidence>
<name>A0A9Q3B9L1_9BASI</name>
<organism evidence="16 17">
    <name type="scientific">Austropuccinia psidii MF-1</name>
    <dbReference type="NCBI Taxonomy" id="1389203"/>
    <lineage>
        <taxon>Eukaryota</taxon>
        <taxon>Fungi</taxon>
        <taxon>Dikarya</taxon>
        <taxon>Basidiomycota</taxon>
        <taxon>Pucciniomycotina</taxon>
        <taxon>Pucciniomycetes</taxon>
        <taxon>Pucciniales</taxon>
        <taxon>Sphaerophragmiaceae</taxon>
        <taxon>Austropuccinia</taxon>
    </lineage>
</organism>
<dbReference type="Proteomes" id="UP000765509">
    <property type="component" value="Unassembled WGS sequence"/>
</dbReference>
<gene>
    <name evidence="16" type="ORF">O181_000843</name>
</gene>
<evidence type="ECO:0000256" key="8">
    <source>
        <dbReference type="ARBA" id="ARBA00022884"/>
    </source>
</evidence>
<dbReference type="InterPro" id="IPR012337">
    <property type="entry name" value="RNaseH-like_sf"/>
</dbReference>
<keyword evidence="7" id="KW-0460">Magnesium</keyword>
<evidence type="ECO:0000313" key="17">
    <source>
        <dbReference type="Proteomes" id="UP000765509"/>
    </source>
</evidence>
<evidence type="ECO:0000313" key="16">
    <source>
        <dbReference type="EMBL" id="MBW0461128.1"/>
    </source>
</evidence>
<keyword evidence="17" id="KW-1185">Reference proteome</keyword>
<dbReference type="GO" id="GO:0032196">
    <property type="term" value="P:transposition"/>
    <property type="evidence" value="ECO:0007669"/>
    <property type="project" value="UniProtKB-KW"/>
</dbReference>
<dbReference type="Pfam" id="PF00665">
    <property type="entry name" value="rve"/>
    <property type="match status" value="1"/>
</dbReference>
<evidence type="ECO:0000259" key="15">
    <source>
        <dbReference type="PROSITE" id="PS50994"/>
    </source>
</evidence>
<dbReference type="GO" id="GO:0003964">
    <property type="term" value="F:RNA-directed DNA polymerase activity"/>
    <property type="evidence" value="ECO:0007669"/>
    <property type="project" value="UniProtKB-KW"/>
</dbReference>
<dbReference type="GO" id="GO:0004519">
    <property type="term" value="F:endonuclease activity"/>
    <property type="evidence" value="ECO:0007669"/>
    <property type="project" value="UniProtKB-KW"/>
</dbReference>
<keyword evidence="2" id="KW-0548">Nucleotidyltransferase</keyword>
<dbReference type="GO" id="GO:0005634">
    <property type="term" value="C:nucleus"/>
    <property type="evidence" value="ECO:0007669"/>
    <property type="project" value="UniProtKB-ARBA"/>
</dbReference>